<evidence type="ECO:0000259" key="2">
    <source>
        <dbReference type="PROSITE" id="PS50883"/>
    </source>
</evidence>
<dbReference type="InterPro" id="IPR050706">
    <property type="entry name" value="Cyclic-di-GMP_PDE-like"/>
</dbReference>
<feature type="transmembrane region" description="Helical" evidence="1">
    <location>
        <begin position="15"/>
        <end position="34"/>
    </location>
</feature>
<keyword evidence="1" id="KW-1133">Transmembrane helix</keyword>
<keyword evidence="1" id="KW-0472">Membrane</keyword>
<dbReference type="Proteomes" id="UP000623440">
    <property type="component" value="Unassembled WGS sequence"/>
</dbReference>
<sequence length="85" mass="9960">MDLRRAVEREEFRVFYQPIVSLTTGFILGFEALLRWQHPERCNYAKFVWRSTSCATSFSICLRFFGSDQIRDFLSLVVAVVKCSL</sequence>
<dbReference type="SUPFAM" id="SSF141868">
    <property type="entry name" value="EAL domain-like"/>
    <property type="match status" value="1"/>
</dbReference>
<comment type="caution">
    <text evidence="3">The sequence shown here is derived from an EMBL/GenBank/DDBJ whole genome shotgun (WGS) entry which is preliminary data.</text>
</comment>
<name>A0ABR8E4F1_9NOSO</name>
<dbReference type="InterPro" id="IPR035919">
    <property type="entry name" value="EAL_sf"/>
</dbReference>
<dbReference type="Gene3D" id="3.20.20.450">
    <property type="entry name" value="EAL domain"/>
    <property type="match status" value="1"/>
</dbReference>
<protein>
    <submittedName>
        <fullName evidence="3">EAL domain-containing protein</fullName>
    </submittedName>
</protein>
<reference evidence="3 4" key="1">
    <citation type="journal article" date="2020" name="ISME J.">
        <title>Comparative genomics reveals insights into cyanobacterial evolution and habitat adaptation.</title>
        <authorList>
            <person name="Chen M.Y."/>
            <person name="Teng W.K."/>
            <person name="Zhao L."/>
            <person name="Hu C.X."/>
            <person name="Zhou Y.K."/>
            <person name="Han B.P."/>
            <person name="Song L.R."/>
            <person name="Shu W.S."/>
        </authorList>
    </citation>
    <scope>NUCLEOTIDE SEQUENCE [LARGE SCALE GENOMIC DNA]</scope>
    <source>
        <strain evidence="3 4">FACHB-838</strain>
    </source>
</reference>
<keyword evidence="4" id="KW-1185">Reference proteome</keyword>
<feature type="domain" description="EAL" evidence="2">
    <location>
        <begin position="1"/>
        <end position="85"/>
    </location>
</feature>
<keyword evidence="1" id="KW-0812">Transmembrane</keyword>
<dbReference type="PROSITE" id="PS50883">
    <property type="entry name" value="EAL"/>
    <property type="match status" value="1"/>
</dbReference>
<dbReference type="InterPro" id="IPR001633">
    <property type="entry name" value="EAL_dom"/>
</dbReference>
<dbReference type="PANTHER" id="PTHR33121:SF70">
    <property type="entry name" value="SIGNALING PROTEIN YKOW"/>
    <property type="match status" value="1"/>
</dbReference>
<dbReference type="Pfam" id="PF00563">
    <property type="entry name" value="EAL"/>
    <property type="match status" value="1"/>
</dbReference>
<dbReference type="PANTHER" id="PTHR33121">
    <property type="entry name" value="CYCLIC DI-GMP PHOSPHODIESTERASE PDEF"/>
    <property type="match status" value="1"/>
</dbReference>
<proteinExistence type="predicted"/>
<evidence type="ECO:0000313" key="4">
    <source>
        <dbReference type="Proteomes" id="UP000623440"/>
    </source>
</evidence>
<gene>
    <name evidence="3" type="ORF">H6G97_48085</name>
</gene>
<accession>A0ABR8E4F1</accession>
<evidence type="ECO:0000256" key="1">
    <source>
        <dbReference type="SAM" id="Phobius"/>
    </source>
</evidence>
<dbReference type="EMBL" id="JACJSI010000506">
    <property type="protein sequence ID" value="MBD2536612.1"/>
    <property type="molecule type" value="Genomic_DNA"/>
</dbReference>
<evidence type="ECO:0000313" key="3">
    <source>
        <dbReference type="EMBL" id="MBD2536612.1"/>
    </source>
</evidence>
<organism evidence="3 4">
    <name type="scientific">Nostoc flagelliforme FACHB-838</name>
    <dbReference type="NCBI Taxonomy" id="2692904"/>
    <lineage>
        <taxon>Bacteria</taxon>
        <taxon>Bacillati</taxon>
        <taxon>Cyanobacteriota</taxon>
        <taxon>Cyanophyceae</taxon>
        <taxon>Nostocales</taxon>
        <taxon>Nostocaceae</taxon>
        <taxon>Nostoc</taxon>
    </lineage>
</organism>